<evidence type="ECO:0000313" key="3">
    <source>
        <dbReference type="EMBL" id="MED6253862.1"/>
    </source>
</evidence>
<evidence type="ECO:0000313" key="4">
    <source>
        <dbReference type="Proteomes" id="UP001345963"/>
    </source>
</evidence>
<sequence>MLGVLLHSLVQLPAVLADFYLSGLLEEGKLDPDLGSDDDERHAFTQVTGRVSPPVSANSTELSSPTGSSTHPFYSYLTPHLPAGTATLRLHNFLHNHPGSGQGICVRRAPI</sequence>
<gene>
    <name evidence="3" type="ORF">ATANTOWER_005465</name>
</gene>
<dbReference type="Proteomes" id="UP001345963">
    <property type="component" value="Unassembled WGS sequence"/>
</dbReference>
<keyword evidence="4" id="KW-1185">Reference proteome</keyword>
<reference evidence="3 4" key="1">
    <citation type="submission" date="2021-07" db="EMBL/GenBank/DDBJ databases">
        <authorList>
            <person name="Palmer J.M."/>
        </authorList>
    </citation>
    <scope>NUCLEOTIDE SEQUENCE [LARGE SCALE GENOMIC DNA]</scope>
    <source>
        <strain evidence="3 4">AT_MEX2019</strain>
        <tissue evidence="3">Muscle</tissue>
    </source>
</reference>
<evidence type="ECO:0000256" key="2">
    <source>
        <dbReference type="SAM" id="SignalP"/>
    </source>
</evidence>
<feature type="chain" id="PRO_5047456307" evidence="2">
    <location>
        <begin position="18"/>
        <end position="111"/>
    </location>
</feature>
<organism evidence="3 4">
    <name type="scientific">Ataeniobius toweri</name>
    <dbReference type="NCBI Taxonomy" id="208326"/>
    <lineage>
        <taxon>Eukaryota</taxon>
        <taxon>Metazoa</taxon>
        <taxon>Chordata</taxon>
        <taxon>Craniata</taxon>
        <taxon>Vertebrata</taxon>
        <taxon>Euteleostomi</taxon>
        <taxon>Actinopterygii</taxon>
        <taxon>Neopterygii</taxon>
        <taxon>Teleostei</taxon>
        <taxon>Neoteleostei</taxon>
        <taxon>Acanthomorphata</taxon>
        <taxon>Ovalentaria</taxon>
        <taxon>Atherinomorphae</taxon>
        <taxon>Cyprinodontiformes</taxon>
        <taxon>Goodeidae</taxon>
        <taxon>Ataeniobius</taxon>
    </lineage>
</organism>
<protein>
    <submittedName>
        <fullName evidence="3">Uncharacterized protein</fullName>
    </submittedName>
</protein>
<evidence type="ECO:0000256" key="1">
    <source>
        <dbReference type="SAM" id="MobiDB-lite"/>
    </source>
</evidence>
<keyword evidence="2" id="KW-0732">Signal</keyword>
<name>A0ABU7BTA9_9TELE</name>
<feature type="signal peptide" evidence="2">
    <location>
        <begin position="1"/>
        <end position="17"/>
    </location>
</feature>
<feature type="region of interest" description="Disordered" evidence="1">
    <location>
        <begin position="46"/>
        <end position="69"/>
    </location>
</feature>
<comment type="caution">
    <text evidence="3">The sequence shown here is derived from an EMBL/GenBank/DDBJ whole genome shotgun (WGS) entry which is preliminary data.</text>
</comment>
<dbReference type="EMBL" id="JAHUTI010069003">
    <property type="protein sequence ID" value="MED6253862.1"/>
    <property type="molecule type" value="Genomic_DNA"/>
</dbReference>
<accession>A0ABU7BTA9</accession>
<proteinExistence type="predicted"/>